<evidence type="ECO:0000259" key="1">
    <source>
        <dbReference type="PROSITE" id="PS51186"/>
    </source>
</evidence>
<keyword evidence="3" id="KW-1185">Reference proteome</keyword>
<sequence>MNSEILQSEIILENEKALLIPFESERNIELKKIIFDDDIWKYMGMYVRNDQDFENYISSTLKQKADGICYPFLIIDKATGKVAGSTRYGYLNHASQKCEIGWTWYGKEFQGTGLNQACKFELLNFGFEQIQFRRIQFSADLENKRSQKAIEKLGAVKEGIFRNNYVDSEGKSKDDVYFSIILDEWAKTKEDNFSHFI</sequence>
<gene>
    <name evidence="2" type="ORF">GCM10022422_45050</name>
</gene>
<dbReference type="InterPro" id="IPR000182">
    <property type="entry name" value="GNAT_dom"/>
</dbReference>
<dbReference type="RefSeq" id="WP_345160546.1">
    <property type="nucleotide sequence ID" value="NZ_BAABDT010000007.1"/>
</dbReference>
<dbReference type="InterPro" id="IPR016181">
    <property type="entry name" value="Acyl_CoA_acyltransferase"/>
</dbReference>
<dbReference type="EMBL" id="BAABDT010000007">
    <property type="protein sequence ID" value="GAA3753993.1"/>
    <property type="molecule type" value="Genomic_DNA"/>
</dbReference>
<evidence type="ECO:0000313" key="3">
    <source>
        <dbReference type="Proteomes" id="UP001501367"/>
    </source>
</evidence>
<accession>A0ABP7G1Q2</accession>
<reference evidence="3" key="1">
    <citation type="journal article" date="2019" name="Int. J. Syst. Evol. Microbiol.">
        <title>The Global Catalogue of Microorganisms (GCM) 10K type strain sequencing project: providing services to taxonomists for standard genome sequencing and annotation.</title>
        <authorList>
            <consortium name="The Broad Institute Genomics Platform"/>
            <consortium name="The Broad Institute Genome Sequencing Center for Infectious Disease"/>
            <person name="Wu L."/>
            <person name="Ma J."/>
        </authorList>
    </citation>
    <scope>NUCLEOTIDE SEQUENCE [LARGE SCALE GENOMIC DNA]</scope>
    <source>
        <strain evidence="3">JCM 17336</strain>
    </source>
</reference>
<organism evidence="2 3">
    <name type="scientific">Flavobacterium ginsengisoli</name>
    <dbReference type="NCBI Taxonomy" id="871694"/>
    <lineage>
        <taxon>Bacteria</taxon>
        <taxon>Pseudomonadati</taxon>
        <taxon>Bacteroidota</taxon>
        <taxon>Flavobacteriia</taxon>
        <taxon>Flavobacteriales</taxon>
        <taxon>Flavobacteriaceae</taxon>
        <taxon>Flavobacterium</taxon>
    </lineage>
</organism>
<dbReference type="SUPFAM" id="SSF55729">
    <property type="entry name" value="Acyl-CoA N-acyltransferases (Nat)"/>
    <property type="match status" value="1"/>
</dbReference>
<dbReference type="PROSITE" id="PS51186">
    <property type="entry name" value="GNAT"/>
    <property type="match status" value="1"/>
</dbReference>
<dbReference type="Pfam" id="PF13302">
    <property type="entry name" value="Acetyltransf_3"/>
    <property type="match status" value="1"/>
</dbReference>
<dbReference type="Proteomes" id="UP001501367">
    <property type="component" value="Unassembled WGS sequence"/>
</dbReference>
<comment type="caution">
    <text evidence="2">The sequence shown here is derived from an EMBL/GenBank/DDBJ whole genome shotgun (WGS) entry which is preliminary data.</text>
</comment>
<feature type="domain" description="N-acetyltransferase" evidence="1">
    <location>
        <begin position="28"/>
        <end position="183"/>
    </location>
</feature>
<protein>
    <submittedName>
        <fullName evidence="2">GNAT family protein</fullName>
    </submittedName>
</protein>
<name>A0ABP7G1Q2_9FLAO</name>
<dbReference type="PANTHER" id="PTHR43610">
    <property type="entry name" value="BLL6696 PROTEIN"/>
    <property type="match status" value="1"/>
</dbReference>
<evidence type="ECO:0000313" key="2">
    <source>
        <dbReference type="EMBL" id="GAA3753993.1"/>
    </source>
</evidence>
<dbReference type="Gene3D" id="3.40.630.30">
    <property type="match status" value="1"/>
</dbReference>
<proteinExistence type="predicted"/>
<dbReference type="PANTHER" id="PTHR43610:SF1">
    <property type="entry name" value="N-ACETYLTRANSFERASE DOMAIN-CONTAINING PROTEIN"/>
    <property type="match status" value="1"/>
</dbReference>